<name>A0A015X7I1_BACFG</name>
<dbReference type="AlphaFoldDB" id="A0A015X7I1"/>
<organism evidence="1 2">
    <name type="scientific">Bacteroides fragilis str. S36L11</name>
    <dbReference type="NCBI Taxonomy" id="1339327"/>
    <lineage>
        <taxon>Bacteria</taxon>
        <taxon>Pseudomonadati</taxon>
        <taxon>Bacteroidota</taxon>
        <taxon>Bacteroidia</taxon>
        <taxon>Bacteroidales</taxon>
        <taxon>Bacteroidaceae</taxon>
        <taxon>Bacteroides</taxon>
    </lineage>
</organism>
<dbReference type="EMBL" id="JGDJ01000246">
    <property type="protein sequence ID" value="EXZ27603.1"/>
    <property type="molecule type" value="Genomic_DNA"/>
</dbReference>
<gene>
    <name evidence="1" type="ORF">M136_3169</name>
</gene>
<evidence type="ECO:0000313" key="1">
    <source>
        <dbReference type="EMBL" id="EXZ27603.1"/>
    </source>
</evidence>
<proteinExistence type="predicted"/>
<evidence type="ECO:0000313" key="2">
    <source>
        <dbReference type="Proteomes" id="UP000022082"/>
    </source>
</evidence>
<accession>A0A015X7I1</accession>
<sequence>MIKKRFTSERKHPLTQEDVRYHKRQTSDYNTYCMRKRKHLSTSDYHIQIKKEKA</sequence>
<comment type="caution">
    <text evidence="1">The sequence shown here is derived from an EMBL/GenBank/DDBJ whole genome shotgun (WGS) entry which is preliminary data.</text>
</comment>
<dbReference type="Proteomes" id="UP000022082">
    <property type="component" value="Unassembled WGS sequence"/>
</dbReference>
<reference evidence="1 2" key="1">
    <citation type="submission" date="2014-02" db="EMBL/GenBank/DDBJ databases">
        <authorList>
            <person name="Sears C."/>
            <person name="Carroll K."/>
            <person name="Sack B.R."/>
            <person name="Qadri F."/>
            <person name="Myers L.L."/>
            <person name="Chung G.-T."/>
            <person name="Escheverria P."/>
            <person name="Fraser C.M."/>
            <person name="Sadzewicz L."/>
            <person name="Shefchek K.A."/>
            <person name="Tallon L."/>
            <person name="Das S.P."/>
            <person name="Daugherty S."/>
            <person name="Mongodin E.F."/>
        </authorList>
    </citation>
    <scope>NUCLEOTIDE SEQUENCE [LARGE SCALE GENOMIC DNA]</scope>
    <source>
        <strain evidence="1 2">S36L11</strain>
    </source>
</reference>
<protein>
    <submittedName>
        <fullName evidence="1">Uncharacterized protein</fullName>
    </submittedName>
</protein>